<dbReference type="CDD" id="cd13831">
    <property type="entry name" value="HU"/>
    <property type="match status" value="1"/>
</dbReference>
<evidence type="ECO:0000313" key="7">
    <source>
        <dbReference type="Proteomes" id="UP000431269"/>
    </source>
</evidence>
<dbReference type="GO" id="GO:0003677">
    <property type="term" value="F:DNA binding"/>
    <property type="evidence" value="ECO:0007669"/>
    <property type="project" value="UniProtKB-KW"/>
</dbReference>
<dbReference type="SUPFAM" id="SSF47729">
    <property type="entry name" value="IHF-like DNA-binding proteins"/>
    <property type="match status" value="1"/>
</dbReference>
<dbReference type="KEGG" id="tsv:DSM104635_01956"/>
<dbReference type="Proteomes" id="UP000431269">
    <property type="component" value="Chromosome"/>
</dbReference>
<dbReference type="GO" id="GO:0005829">
    <property type="term" value="C:cytosol"/>
    <property type="evidence" value="ECO:0007669"/>
    <property type="project" value="TreeGrafter"/>
</dbReference>
<dbReference type="GO" id="GO:0030527">
    <property type="term" value="F:structural constituent of chromatin"/>
    <property type="evidence" value="ECO:0007669"/>
    <property type="project" value="InterPro"/>
</dbReference>
<dbReference type="PRINTS" id="PR01727">
    <property type="entry name" value="DNABINDINGHU"/>
</dbReference>
<protein>
    <submittedName>
        <fullName evidence="6">DNA-binding protein HU</fullName>
    </submittedName>
</protein>
<dbReference type="SMART" id="SM00411">
    <property type="entry name" value="BHL"/>
    <property type="match status" value="1"/>
</dbReference>
<keyword evidence="3 6" id="KW-0238">DNA-binding</keyword>
<dbReference type="Gene3D" id="4.10.520.10">
    <property type="entry name" value="IHF-like DNA-binding proteins"/>
    <property type="match status" value="1"/>
</dbReference>
<evidence type="ECO:0000256" key="4">
    <source>
        <dbReference type="RuleBase" id="RU003939"/>
    </source>
</evidence>
<dbReference type="AlphaFoldDB" id="A0A6I6MR17"/>
<dbReference type="RefSeq" id="WP_158766001.1">
    <property type="nucleotide sequence ID" value="NZ_CP047045.1"/>
</dbReference>
<dbReference type="PANTHER" id="PTHR33175:SF3">
    <property type="entry name" value="DNA-BINDING PROTEIN HU-BETA"/>
    <property type="match status" value="1"/>
</dbReference>
<evidence type="ECO:0000313" key="6">
    <source>
        <dbReference type="EMBL" id="QGZ95114.1"/>
    </source>
</evidence>
<comment type="similarity">
    <text evidence="1 4">Belongs to the bacterial histone-like protein family.</text>
</comment>
<gene>
    <name evidence="6" type="primary">hup</name>
    <name evidence="6" type="ORF">DSM104635_01956</name>
</gene>
<dbReference type="EMBL" id="CP047045">
    <property type="protein sequence ID" value="QGZ95114.1"/>
    <property type="molecule type" value="Genomic_DNA"/>
</dbReference>
<feature type="compositionally biased region" description="Basic residues" evidence="5">
    <location>
        <begin position="73"/>
        <end position="83"/>
    </location>
</feature>
<name>A0A6I6MR17_9CAUL</name>
<dbReference type="InterPro" id="IPR000119">
    <property type="entry name" value="Hist_DNA-bd"/>
</dbReference>
<evidence type="ECO:0000256" key="3">
    <source>
        <dbReference type="ARBA" id="ARBA00023125"/>
    </source>
</evidence>
<sequence length="90" mass="9612">MNKAELVADVADRMGDSKQKSEEAVNAVFEAIVAALKKGDEVRLPAFGVFDVKDTAARTARNPQTGAEVKVPAGKKARFKPGKALKETLN</sequence>
<evidence type="ECO:0000256" key="2">
    <source>
        <dbReference type="ARBA" id="ARBA00023067"/>
    </source>
</evidence>
<keyword evidence="7" id="KW-1185">Reference proteome</keyword>
<keyword evidence="2" id="KW-0226">DNA condensation</keyword>
<dbReference type="Pfam" id="PF00216">
    <property type="entry name" value="Bac_DNA_binding"/>
    <property type="match status" value="1"/>
</dbReference>
<feature type="region of interest" description="Disordered" evidence="5">
    <location>
        <begin position="61"/>
        <end position="90"/>
    </location>
</feature>
<proteinExistence type="inferred from homology"/>
<organism evidence="6 7">
    <name type="scientific">Terricaulis silvestris</name>
    <dbReference type="NCBI Taxonomy" id="2686094"/>
    <lineage>
        <taxon>Bacteria</taxon>
        <taxon>Pseudomonadati</taxon>
        <taxon>Pseudomonadota</taxon>
        <taxon>Alphaproteobacteria</taxon>
        <taxon>Caulobacterales</taxon>
        <taxon>Caulobacteraceae</taxon>
        <taxon>Terricaulis</taxon>
    </lineage>
</organism>
<dbReference type="PANTHER" id="PTHR33175">
    <property type="entry name" value="DNA-BINDING PROTEIN HU"/>
    <property type="match status" value="1"/>
</dbReference>
<evidence type="ECO:0000256" key="1">
    <source>
        <dbReference type="ARBA" id="ARBA00010529"/>
    </source>
</evidence>
<evidence type="ECO:0000256" key="5">
    <source>
        <dbReference type="SAM" id="MobiDB-lite"/>
    </source>
</evidence>
<accession>A0A6I6MR17</accession>
<dbReference type="InterPro" id="IPR010992">
    <property type="entry name" value="IHF-like_DNA-bd_dom_sf"/>
</dbReference>
<reference evidence="7" key="1">
    <citation type="submission" date="2019-12" db="EMBL/GenBank/DDBJ databases">
        <title>Complete genome of Terracaulis silvestris 0127_4.</title>
        <authorList>
            <person name="Vieira S."/>
            <person name="Riedel T."/>
            <person name="Sproer C."/>
            <person name="Pascual J."/>
            <person name="Boedeker C."/>
            <person name="Overmann J."/>
        </authorList>
    </citation>
    <scope>NUCLEOTIDE SEQUENCE [LARGE SCALE GENOMIC DNA]</scope>
    <source>
        <strain evidence="7">0127_4</strain>
    </source>
</reference>
<dbReference type="GO" id="GO:0030261">
    <property type="term" value="P:chromosome condensation"/>
    <property type="evidence" value="ECO:0007669"/>
    <property type="project" value="UniProtKB-KW"/>
</dbReference>